<dbReference type="EMBL" id="JACCHT010000001">
    <property type="protein sequence ID" value="NYT27034.1"/>
    <property type="molecule type" value="Genomic_DNA"/>
</dbReference>
<dbReference type="InterPro" id="IPR011604">
    <property type="entry name" value="PDDEXK-like_dom_sf"/>
</dbReference>
<evidence type="ECO:0000256" key="8">
    <source>
        <dbReference type="ARBA" id="ARBA00023004"/>
    </source>
</evidence>
<keyword evidence="4 12" id="KW-0540">Nuclease</keyword>
<keyword evidence="8 12" id="KW-0408">Iron</keyword>
<proteinExistence type="inferred from homology"/>
<dbReference type="InterPro" id="IPR051827">
    <property type="entry name" value="Cas4_exonuclease"/>
</dbReference>
<gene>
    <name evidence="14" type="primary">cas4</name>
    <name evidence="14" type="ORF">H0A76_03500</name>
</gene>
<evidence type="ECO:0000256" key="7">
    <source>
        <dbReference type="ARBA" id="ARBA00022839"/>
    </source>
</evidence>
<dbReference type="AlphaFoldDB" id="A0A853EZP2"/>
<dbReference type="Proteomes" id="UP000568751">
    <property type="component" value="Unassembled WGS sequence"/>
</dbReference>
<evidence type="ECO:0000259" key="13">
    <source>
        <dbReference type="Pfam" id="PF01930"/>
    </source>
</evidence>
<dbReference type="PANTHER" id="PTHR36531:SF2">
    <property type="entry name" value="CRISPR-ASSOCIATED EXONUCLEASE CAS4"/>
    <property type="match status" value="1"/>
</dbReference>
<dbReference type="InterPro" id="IPR022765">
    <property type="entry name" value="Dna2/Cas4_DUF83"/>
</dbReference>
<keyword evidence="7 12" id="KW-0269">Exonuclease</keyword>
<keyword evidence="5 12" id="KW-0479">Metal-binding</keyword>
<evidence type="ECO:0000313" key="15">
    <source>
        <dbReference type="Proteomes" id="UP000568751"/>
    </source>
</evidence>
<evidence type="ECO:0000256" key="4">
    <source>
        <dbReference type="ARBA" id="ARBA00022722"/>
    </source>
</evidence>
<keyword evidence="10 12" id="KW-0051">Antiviral defense</keyword>
<sequence length="194" mass="22831">MNIMSYSLPISLIRQYCFCPRIPYFQELLKLNPKRPQWVKQGEDLHQKQQKVFKHRTLKRFNLEQATQAFNEFVTSDSFALHGVVDSILNTQEYIYPIEFKLGGSKPMKGQILQLTAYGLLLQEKYDLPCQMGFILYETRGKTHQINFDEKRIQQVMIIRDKILNDLENSYMPDSPATPAQCTQCEYLNHCNDR</sequence>
<evidence type="ECO:0000313" key="14">
    <source>
        <dbReference type="EMBL" id="NYT27034.1"/>
    </source>
</evidence>
<evidence type="ECO:0000256" key="1">
    <source>
        <dbReference type="ARBA" id="ARBA00009189"/>
    </source>
</evidence>
<comment type="cofactor">
    <cofactor evidence="12">
        <name>iron-sulfur cluster</name>
        <dbReference type="ChEBI" id="CHEBI:30408"/>
    </cofactor>
</comment>
<protein>
    <recommendedName>
        <fullName evidence="3 12">CRISPR-associated exonuclease Cas4</fullName>
        <ecNumber evidence="2 12">3.1.12.1</ecNumber>
    </recommendedName>
</protein>
<evidence type="ECO:0000256" key="5">
    <source>
        <dbReference type="ARBA" id="ARBA00022723"/>
    </source>
</evidence>
<organism evidence="14 15">
    <name type="scientific">Candidatus Thiodubiliella endoseptemdiera</name>
    <dbReference type="NCBI Taxonomy" id="2738886"/>
    <lineage>
        <taxon>Bacteria</taxon>
        <taxon>Pseudomonadati</taxon>
        <taxon>Pseudomonadota</taxon>
        <taxon>Gammaproteobacteria</taxon>
        <taxon>Candidatus Pseudothioglobaceae</taxon>
        <taxon>Candidatus Thiodubiliella</taxon>
    </lineage>
</organism>
<dbReference type="EC" id="3.1.12.1" evidence="2 12"/>
<evidence type="ECO:0000256" key="2">
    <source>
        <dbReference type="ARBA" id="ARBA00012768"/>
    </source>
</evidence>
<keyword evidence="11 12" id="KW-0464">Manganese</keyword>
<dbReference type="GO" id="GO:0004527">
    <property type="term" value="F:exonuclease activity"/>
    <property type="evidence" value="ECO:0007669"/>
    <property type="project" value="UniProtKB-KW"/>
</dbReference>
<evidence type="ECO:0000256" key="10">
    <source>
        <dbReference type="ARBA" id="ARBA00023118"/>
    </source>
</evidence>
<evidence type="ECO:0000256" key="9">
    <source>
        <dbReference type="ARBA" id="ARBA00023014"/>
    </source>
</evidence>
<dbReference type="InterPro" id="IPR013343">
    <property type="entry name" value="CRISPR-assoc_prot_Cas4"/>
</dbReference>
<keyword evidence="6 12" id="KW-0378">Hydrolase</keyword>
<dbReference type="GO" id="GO:0051536">
    <property type="term" value="F:iron-sulfur cluster binding"/>
    <property type="evidence" value="ECO:0007669"/>
    <property type="project" value="UniProtKB-KW"/>
</dbReference>
<dbReference type="NCBIfam" id="TIGR00372">
    <property type="entry name" value="cas4"/>
    <property type="match status" value="1"/>
</dbReference>
<comment type="caution">
    <text evidence="14">The sequence shown here is derived from an EMBL/GenBank/DDBJ whole genome shotgun (WGS) entry which is preliminary data.</text>
</comment>
<dbReference type="Gene3D" id="3.90.320.10">
    <property type="match status" value="1"/>
</dbReference>
<accession>A0A853EZP2</accession>
<evidence type="ECO:0000256" key="12">
    <source>
        <dbReference type="RuleBase" id="RU365022"/>
    </source>
</evidence>
<evidence type="ECO:0000256" key="11">
    <source>
        <dbReference type="ARBA" id="ARBA00023211"/>
    </source>
</evidence>
<dbReference type="Pfam" id="PF01930">
    <property type="entry name" value="Cas_Cas4"/>
    <property type="match status" value="1"/>
</dbReference>
<comment type="function">
    <text evidence="12">CRISPR (clustered regularly interspaced short palindromic repeat) is an adaptive immune system that provides protection against mobile genetic elements (viruses, transposable elements and conjugative plasmids). CRISPR clusters contain sequences complementary to antecedent mobile elements and target invading nucleic acids. CRISPR clusters are transcribed and processed into CRISPR RNA (crRNA).</text>
</comment>
<evidence type="ECO:0000256" key="6">
    <source>
        <dbReference type="ARBA" id="ARBA00022801"/>
    </source>
</evidence>
<keyword evidence="9 12" id="KW-0411">Iron-sulfur</keyword>
<name>A0A853EZP2_9GAMM</name>
<comment type="similarity">
    <text evidence="1 12">Belongs to the CRISPR-associated exonuclease Cas4 family.</text>
</comment>
<dbReference type="GO" id="GO:0051607">
    <property type="term" value="P:defense response to virus"/>
    <property type="evidence" value="ECO:0007669"/>
    <property type="project" value="UniProtKB-KW"/>
</dbReference>
<dbReference type="PANTHER" id="PTHR36531">
    <property type="entry name" value="CRISPR-ASSOCIATED EXONUCLEASE CAS4"/>
    <property type="match status" value="1"/>
</dbReference>
<feature type="domain" description="DUF83" evidence="13">
    <location>
        <begin position="11"/>
        <end position="191"/>
    </location>
</feature>
<evidence type="ECO:0000256" key="3">
    <source>
        <dbReference type="ARBA" id="ARBA00020049"/>
    </source>
</evidence>
<dbReference type="RefSeq" id="WP_369178511.1">
    <property type="nucleotide sequence ID" value="NZ_OZ156463.1"/>
</dbReference>
<reference evidence="14 15" key="1">
    <citation type="submission" date="2020-05" db="EMBL/GenBank/DDBJ databases">
        <title>Horizontal transmission and recombination maintain forever young bacterial symbiont genomes.</title>
        <authorList>
            <person name="Russell S.L."/>
            <person name="Pepper-Tunick E."/>
            <person name="Svedberg J."/>
            <person name="Byrne A."/>
            <person name="Ruelas Castillo J."/>
            <person name="Vollmers C."/>
            <person name="Beinart R.A."/>
            <person name="Corbett-Detig R."/>
        </authorList>
    </citation>
    <scope>NUCLEOTIDE SEQUENCE [LARGE SCALE GENOMIC DNA]</scope>
    <source>
        <strain evidence="14">455</strain>
    </source>
</reference>
<comment type="cofactor">
    <cofactor evidence="12">
        <name>Mg(2+)</name>
        <dbReference type="ChEBI" id="CHEBI:18420"/>
    </cofactor>
    <cofactor evidence="12">
        <name>Mn(2+)</name>
        <dbReference type="ChEBI" id="CHEBI:29035"/>
    </cofactor>
    <text evidence="12">Mg(2+) or Mn(2+) required for ssDNA cleavage activity.</text>
</comment>
<dbReference type="GO" id="GO:0046872">
    <property type="term" value="F:metal ion binding"/>
    <property type="evidence" value="ECO:0007669"/>
    <property type="project" value="UniProtKB-KW"/>
</dbReference>